<dbReference type="InterPro" id="IPR025724">
    <property type="entry name" value="GAG-pre-integrase_dom"/>
</dbReference>
<dbReference type="PANTHER" id="PTHR47592:SF30">
    <property type="entry name" value="CCHC-TYPE DOMAIN-CONTAINING PROTEIN"/>
    <property type="match status" value="1"/>
</dbReference>
<comment type="caution">
    <text evidence="3">The sequence shown here is derived from an EMBL/GenBank/DDBJ whole genome shotgun (WGS) entry which is preliminary data.</text>
</comment>
<evidence type="ECO:0000313" key="3">
    <source>
        <dbReference type="EMBL" id="GFA45953.1"/>
    </source>
</evidence>
<organism evidence="3">
    <name type="scientific">Tanacetum cinerariifolium</name>
    <name type="common">Dalmatian daisy</name>
    <name type="synonym">Chrysanthemum cinerariifolium</name>
    <dbReference type="NCBI Taxonomy" id="118510"/>
    <lineage>
        <taxon>Eukaryota</taxon>
        <taxon>Viridiplantae</taxon>
        <taxon>Streptophyta</taxon>
        <taxon>Embryophyta</taxon>
        <taxon>Tracheophyta</taxon>
        <taxon>Spermatophyta</taxon>
        <taxon>Magnoliopsida</taxon>
        <taxon>eudicotyledons</taxon>
        <taxon>Gunneridae</taxon>
        <taxon>Pentapetalae</taxon>
        <taxon>asterids</taxon>
        <taxon>campanulids</taxon>
        <taxon>Asterales</taxon>
        <taxon>Asteraceae</taxon>
        <taxon>Asteroideae</taxon>
        <taxon>Anthemideae</taxon>
        <taxon>Anthemidinae</taxon>
        <taxon>Tanacetum</taxon>
    </lineage>
</organism>
<proteinExistence type="predicted"/>
<name>A0A699JLW3_TANCI</name>
<dbReference type="Pfam" id="PF13976">
    <property type="entry name" value="gag_pre-integrs"/>
    <property type="match status" value="1"/>
</dbReference>
<dbReference type="PANTHER" id="PTHR47592">
    <property type="entry name" value="PBF68 PROTEIN"/>
    <property type="match status" value="1"/>
</dbReference>
<evidence type="ECO:0000259" key="1">
    <source>
        <dbReference type="Pfam" id="PF13976"/>
    </source>
</evidence>
<protein>
    <submittedName>
        <fullName evidence="3">Retrovirus-related Pol polyprotein from transposon TNT 1-94</fullName>
    </submittedName>
</protein>
<dbReference type="Pfam" id="PF22936">
    <property type="entry name" value="Pol_BBD"/>
    <property type="match status" value="1"/>
</dbReference>
<gene>
    <name evidence="3" type="ORF">Tci_617925</name>
</gene>
<dbReference type="EMBL" id="BKCJ010427856">
    <property type="protein sequence ID" value="GFA45953.1"/>
    <property type="molecule type" value="Genomic_DNA"/>
</dbReference>
<feature type="domain" description="Retrovirus-related Pol polyprotein from transposon TNT 1-94-like beta-barrel" evidence="2">
    <location>
        <begin position="1"/>
        <end position="74"/>
    </location>
</feature>
<evidence type="ECO:0000259" key="2">
    <source>
        <dbReference type="Pfam" id="PF22936"/>
    </source>
</evidence>
<feature type="domain" description="GAG-pre-integrase" evidence="1">
    <location>
        <begin position="106"/>
        <end position="170"/>
    </location>
</feature>
<dbReference type="InterPro" id="IPR054722">
    <property type="entry name" value="PolX-like_BBD"/>
</dbReference>
<reference evidence="3" key="1">
    <citation type="journal article" date="2019" name="Sci. Rep.">
        <title>Draft genome of Tanacetum cinerariifolium, the natural source of mosquito coil.</title>
        <authorList>
            <person name="Yamashiro T."/>
            <person name="Shiraishi A."/>
            <person name="Satake H."/>
            <person name="Nakayama K."/>
        </authorList>
    </citation>
    <scope>NUCLEOTIDE SEQUENCE</scope>
</reference>
<dbReference type="AlphaFoldDB" id="A0A699JLW3"/>
<accession>A0A699JLW3</accession>
<sequence>MDSGASRHISNNRGIFHMFKEVKDGERVFMGNSQTARVLGKGKVLLKFTSGKSLALNNVLYVPLLCRNMVFESLLLRVGLKIVLEGDKVVITRTNDFVRKGYVVDGLFVFTIHSCSNASSFVYTVESPYMWHDRFGNLNLTSIKKLKAMNLIDVVNEKEFQKCEICVEAKYAKKSFKNVTYKRTQLLKLIHTHTDLVDFKNIMSKWGKKYYITFVDDYLRYTKVYLLRSKGEAEEMFLKIKAEVENQLDQKIK</sequence>